<dbReference type="GO" id="GO:0008652">
    <property type="term" value="P:amino acid biosynthetic process"/>
    <property type="evidence" value="ECO:0007669"/>
    <property type="project" value="UniProtKB-KW"/>
</dbReference>
<dbReference type="Gene3D" id="3.65.10.10">
    <property type="entry name" value="Enolpyruvate transferase domain"/>
    <property type="match status" value="2"/>
</dbReference>
<keyword evidence="3 8" id="KW-0963">Cytoplasm</keyword>
<dbReference type="SUPFAM" id="SSF55205">
    <property type="entry name" value="EPT/RTPC-like"/>
    <property type="match status" value="1"/>
</dbReference>
<dbReference type="HAMAP" id="MF_00210">
    <property type="entry name" value="EPSP_synth"/>
    <property type="match status" value="1"/>
</dbReference>
<sequence length="422" mass="44122">MGPRGALCGEARVPGDKSITQRAILLAALASGTTRIRGANPGLDTRAALGIVRQLGARVSATVREGILVRGGTLQESDRVLDARNSGTALRLATGLLAAQPFLSVLTGDASLRRRPVARVIEPLRVLGADLTARQGDRLPPIVVRGRPLQGAAVITAVPSAQVKSAVLLAGIQAQGITSVREPAFTRDHTERMLPHFGVPVEREGMAVRVRGPATLQPADLEVPGDFSAASFLLAAASIVRGSDITLKGVGVNPTRTAFLDHLERVGSGLMRGNERVTTGEPVADLRVRAGKIRGTRVAPEAVPRLIDELPLVAVLAAFADGKTVVRGADELRVKESDRVATVAAGLRAIGVEVEEHPDGWTIHGKGGRIRGGTVDAAGDHRIAMAFMVAGLAAREGITVLGAESARVSDPGFLNRLRGLLR</sequence>
<feature type="domain" description="Enolpyruvate transferase" evidence="9">
    <location>
        <begin position="5"/>
        <end position="417"/>
    </location>
</feature>
<keyword evidence="4 8" id="KW-0028">Amino-acid biosynthesis</keyword>
<evidence type="ECO:0000313" key="10">
    <source>
        <dbReference type="EMBL" id="TMQ51038.1"/>
    </source>
</evidence>
<dbReference type="PANTHER" id="PTHR21090">
    <property type="entry name" value="AROM/DEHYDROQUINATE SYNTHASE"/>
    <property type="match status" value="1"/>
</dbReference>
<dbReference type="Pfam" id="PF00275">
    <property type="entry name" value="EPSP_synthase"/>
    <property type="match status" value="1"/>
</dbReference>
<dbReference type="CDD" id="cd01556">
    <property type="entry name" value="EPSP_synthase"/>
    <property type="match status" value="1"/>
</dbReference>
<dbReference type="EC" id="2.5.1.19" evidence="8"/>
<comment type="pathway">
    <text evidence="1 8">Metabolic intermediate biosynthesis; chorismate biosynthesis; chorismate from D-erythrose 4-phosphate and phosphoenolpyruvate: step 6/7.</text>
</comment>
<dbReference type="UniPathway" id="UPA00053">
    <property type="reaction ID" value="UER00089"/>
</dbReference>
<feature type="binding site" evidence="8">
    <location>
        <position position="162"/>
    </location>
    <ligand>
        <name>phosphoenolpyruvate</name>
        <dbReference type="ChEBI" id="CHEBI:58702"/>
    </ligand>
</feature>
<dbReference type="PIRSF" id="PIRSF000505">
    <property type="entry name" value="EPSPS"/>
    <property type="match status" value="1"/>
</dbReference>
<evidence type="ECO:0000256" key="1">
    <source>
        <dbReference type="ARBA" id="ARBA00004811"/>
    </source>
</evidence>
<feature type="binding site" evidence="8">
    <location>
        <position position="115"/>
    </location>
    <ligand>
        <name>phosphoenolpyruvate</name>
        <dbReference type="ChEBI" id="CHEBI:58702"/>
    </ligand>
</feature>
<dbReference type="InterPro" id="IPR013792">
    <property type="entry name" value="RNA3'P_cycl/enolpyr_Trfase_a/b"/>
</dbReference>
<evidence type="ECO:0000256" key="3">
    <source>
        <dbReference type="ARBA" id="ARBA00022490"/>
    </source>
</evidence>
<proteinExistence type="inferred from homology"/>
<dbReference type="InterPro" id="IPR036968">
    <property type="entry name" value="Enolpyruvate_Tfrase_sf"/>
</dbReference>
<dbReference type="GO" id="GO:0009423">
    <property type="term" value="P:chorismate biosynthetic process"/>
    <property type="evidence" value="ECO:0007669"/>
    <property type="project" value="UniProtKB-UniRule"/>
</dbReference>
<comment type="subunit">
    <text evidence="8">Monomer.</text>
</comment>
<feature type="binding site" evidence="8">
    <location>
        <position position="308"/>
    </location>
    <ligand>
        <name>3-phosphoshikimate</name>
        <dbReference type="ChEBI" id="CHEBI:145989"/>
    </ligand>
</feature>
<feature type="binding site" evidence="8">
    <location>
        <position position="87"/>
    </location>
    <ligand>
        <name>phosphoenolpyruvate</name>
        <dbReference type="ChEBI" id="CHEBI:58702"/>
    </ligand>
</feature>
<reference evidence="10 11" key="1">
    <citation type="journal article" date="2019" name="Nat. Microbiol.">
        <title>Mediterranean grassland soil C-N compound turnover is dependent on rainfall and depth, and is mediated by genomically divergent microorganisms.</title>
        <authorList>
            <person name="Diamond S."/>
            <person name="Andeer P.F."/>
            <person name="Li Z."/>
            <person name="Crits-Christoph A."/>
            <person name="Burstein D."/>
            <person name="Anantharaman K."/>
            <person name="Lane K.R."/>
            <person name="Thomas B.C."/>
            <person name="Pan C."/>
            <person name="Northen T.R."/>
            <person name="Banfield J.F."/>
        </authorList>
    </citation>
    <scope>NUCLEOTIDE SEQUENCE [LARGE SCALE GENOMIC DNA]</scope>
    <source>
        <strain evidence="10">WS_1</strain>
    </source>
</reference>
<feature type="binding site" evidence="8">
    <location>
        <position position="18"/>
    </location>
    <ligand>
        <name>3-phosphoshikimate</name>
        <dbReference type="ChEBI" id="CHEBI:145989"/>
    </ligand>
</feature>
<comment type="function">
    <text evidence="8">Catalyzes the transfer of the enolpyruvyl moiety of phosphoenolpyruvate (PEP) to the 5-hydroxyl of shikimate-3-phosphate (S3P) to produce enolpyruvyl shikimate-3-phosphate and inorganic phosphate.</text>
</comment>
<dbReference type="PROSITE" id="PS00885">
    <property type="entry name" value="EPSP_SYNTHASE_2"/>
    <property type="match status" value="1"/>
</dbReference>
<comment type="caution">
    <text evidence="10">The sequence shown here is derived from an EMBL/GenBank/DDBJ whole genome shotgun (WGS) entry which is preliminary data.</text>
</comment>
<evidence type="ECO:0000256" key="8">
    <source>
        <dbReference type="HAMAP-Rule" id="MF_00210"/>
    </source>
</evidence>
<evidence type="ECO:0000259" key="9">
    <source>
        <dbReference type="Pfam" id="PF00275"/>
    </source>
</evidence>
<dbReference type="AlphaFoldDB" id="A0A538SI61"/>
<evidence type="ECO:0000256" key="7">
    <source>
        <dbReference type="ARBA" id="ARBA00044633"/>
    </source>
</evidence>
<dbReference type="GO" id="GO:0009073">
    <property type="term" value="P:aromatic amino acid family biosynthetic process"/>
    <property type="evidence" value="ECO:0007669"/>
    <property type="project" value="UniProtKB-KW"/>
</dbReference>
<dbReference type="EMBL" id="VBOR01000024">
    <property type="protein sequence ID" value="TMQ51038.1"/>
    <property type="molecule type" value="Genomic_DNA"/>
</dbReference>
<keyword evidence="5 8" id="KW-0808">Transferase</keyword>
<evidence type="ECO:0000256" key="4">
    <source>
        <dbReference type="ARBA" id="ARBA00022605"/>
    </source>
</evidence>
<accession>A0A538SI61</accession>
<gene>
    <name evidence="8 10" type="primary">aroA</name>
    <name evidence="10" type="ORF">E6K71_00965</name>
</gene>
<name>A0A538SI61_UNCEI</name>
<feature type="binding site" evidence="8">
    <location>
        <position position="162"/>
    </location>
    <ligand>
        <name>3-phosphoshikimate</name>
        <dbReference type="ChEBI" id="CHEBI:145989"/>
    </ligand>
</feature>
<comment type="caution">
    <text evidence="8">Lacks conserved residue(s) required for the propagation of feature annotation.</text>
</comment>
<feature type="binding site" evidence="8">
    <location>
        <position position="160"/>
    </location>
    <ligand>
        <name>3-phosphoshikimate</name>
        <dbReference type="ChEBI" id="CHEBI:145989"/>
    </ligand>
</feature>
<dbReference type="FunFam" id="3.65.10.10:FF:000005">
    <property type="entry name" value="3-phosphoshikimate 1-carboxyvinyltransferase"/>
    <property type="match status" value="1"/>
</dbReference>
<feature type="binding site" evidence="8">
    <location>
        <position position="339"/>
    </location>
    <ligand>
        <name>phosphoenolpyruvate</name>
        <dbReference type="ChEBI" id="CHEBI:58702"/>
    </ligand>
</feature>
<dbReference type="PANTHER" id="PTHR21090:SF5">
    <property type="entry name" value="PENTAFUNCTIONAL AROM POLYPEPTIDE"/>
    <property type="match status" value="1"/>
</dbReference>
<evidence type="ECO:0000256" key="2">
    <source>
        <dbReference type="ARBA" id="ARBA00009948"/>
    </source>
</evidence>
<organism evidence="10 11">
    <name type="scientific">Eiseniibacteriota bacterium</name>
    <dbReference type="NCBI Taxonomy" id="2212470"/>
    <lineage>
        <taxon>Bacteria</taxon>
        <taxon>Candidatus Eiseniibacteriota</taxon>
    </lineage>
</organism>
<evidence type="ECO:0000256" key="6">
    <source>
        <dbReference type="ARBA" id="ARBA00023141"/>
    </source>
</evidence>
<dbReference type="GO" id="GO:0005737">
    <property type="term" value="C:cytoplasm"/>
    <property type="evidence" value="ECO:0007669"/>
    <property type="project" value="UniProtKB-SubCell"/>
</dbReference>
<evidence type="ECO:0000256" key="5">
    <source>
        <dbReference type="ARBA" id="ARBA00022679"/>
    </source>
</evidence>
<dbReference type="InterPro" id="IPR001986">
    <property type="entry name" value="Enolpyruvate_Tfrase_dom"/>
</dbReference>
<dbReference type="NCBIfam" id="TIGR01356">
    <property type="entry name" value="aroA"/>
    <property type="match status" value="1"/>
</dbReference>
<feature type="binding site" evidence="8">
    <location>
        <position position="335"/>
    </location>
    <ligand>
        <name>3-phosphoshikimate</name>
        <dbReference type="ChEBI" id="CHEBI:145989"/>
    </ligand>
</feature>
<dbReference type="Proteomes" id="UP000316292">
    <property type="component" value="Unassembled WGS sequence"/>
</dbReference>
<keyword evidence="6 8" id="KW-0057">Aromatic amino acid biosynthesis</keyword>
<dbReference type="GO" id="GO:0003866">
    <property type="term" value="F:3-phosphoshikimate 1-carboxyvinyltransferase activity"/>
    <property type="evidence" value="ECO:0007669"/>
    <property type="project" value="UniProtKB-UniRule"/>
</dbReference>
<comment type="catalytic activity">
    <reaction evidence="7">
        <text>3-phosphoshikimate + phosphoenolpyruvate = 5-O-(1-carboxyvinyl)-3-phosphoshikimate + phosphate</text>
        <dbReference type="Rhea" id="RHEA:21256"/>
        <dbReference type="ChEBI" id="CHEBI:43474"/>
        <dbReference type="ChEBI" id="CHEBI:57701"/>
        <dbReference type="ChEBI" id="CHEBI:58702"/>
        <dbReference type="ChEBI" id="CHEBI:145989"/>
        <dbReference type="EC" id="2.5.1.19"/>
    </reaction>
    <physiologicalReaction direction="left-to-right" evidence="7">
        <dbReference type="Rhea" id="RHEA:21257"/>
    </physiologicalReaction>
</comment>
<dbReference type="InterPro" id="IPR006264">
    <property type="entry name" value="EPSP_synthase"/>
</dbReference>
<protein>
    <recommendedName>
        <fullName evidence="8">3-phosphoshikimate 1-carboxyvinyltransferase</fullName>
        <ecNumber evidence="8">2.5.1.19</ecNumber>
    </recommendedName>
    <alternativeName>
        <fullName evidence="8">5-enolpyruvylshikimate-3-phosphate synthase</fullName>
        <shortName evidence="8">EPSP synthase</shortName>
        <shortName evidence="8">EPSPS</shortName>
    </alternativeName>
</protein>
<feature type="binding site" evidence="8">
    <location>
        <position position="17"/>
    </location>
    <ligand>
        <name>phosphoenolpyruvate</name>
        <dbReference type="ChEBI" id="CHEBI:58702"/>
    </ligand>
</feature>
<feature type="active site" description="Proton acceptor" evidence="8">
    <location>
        <position position="308"/>
    </location>
</feature>
<comment type="similarity">
    <text evidence="2 8">Belongs to the EPSP synthase family.</text>
</comment>
<feature type="binding site" evidence="8">
    <location>
        <position position="382"/>
    </location>
    <ligand>
        <name>phosphoenolpyruvate</name>
        <dbReference type="ChEBI" id="CHEBI:58702"/>
    </ligand>
</feature>
<comment type="subcellular location">
    <subcellularLocation>
        <location evidence="8">Cytoplasm</location>
    </subcellularLocation>
</comment>
<evidence type="ECO:0000313" key="11">
    <source>
        <dbReference type="Proteomes" id="UP000316292"/>
    </source>
</evidence>
<feature type="binding site" evidence="8">
    <location>
        <position position="22"/>
    </location>
    <ligand>
        <name>3-phosphoshikimate</name>
        <dbReference type="ChEBI" id="CHEBI:145989"/>
    </ligand>
</feature>
<dbReference type="InterPro" id="IPR023193">
    <property type="entry name" value="EPSP_synthase_CS"/>
</dbReference>
<feature type="binding site" evidence="8">
    <location>
        <position position="17"/>
    </location>
    <ligand>
        <name>3-phosphoshikimate</name>
        <dbReference type="ChEBI" id="CHEBI:145989"/>
    </ligand>
</feature>